<comment type="caution">
    <text evidence="2">The sequence shown here is derived from an EMBL/GenBank/DDBJ whole genome shotgun (WGS) entry which is preliminary data.</text>
</comment>
<dbReference type="RefSeq" id="WP_122935484.1">
    <property type="nucleotide sequence ID" value="NZ_JBHSNT010000044.1"/>
</dbReference>
<sequence length="157" mass="17338">MAERPPGYELPLLLFGAFRSIVDATHADLAERGHPDLRPIHGFVFQAIGVRGTTAVELAARLAVSKQAAGKTIANLEKQGYVERTASPTDARAKIVRLTVRGVEFLELSARAFDEIQTEWAEAIGEQRLTELRSDLRRFAPGELFRLDAPGWLGSER</sequence>
<dbReference type="Gene3D" id="1.10.10.10">
    <property type="entry name" value="Winged helix-like DNA-binding domain superfamily/Winged helix DNA-binding domain"/>
    <property type="match status" value="1"/>
</dbReference>
<dbReference type="Proteomes" id="UP000275048">
    <property type="component" value="Unassembled WGS sequence"/>
</dbReference>
<dbReference type="SUPFAM" id="SSF46785">
    <property type="entry name" value="Winged helix' DNA-binding domain"/>
    <property type="match status" value="1"/>
</dbReference>
<gene>
    <name evidence="2" type="ORF">EDM22_02575</name>
</gene>
<dbReference type="PANTHER" id="PTHR33164">
    <property type="entry name" value="TRANSCRIPTIONAL REGULATOR, MARR FAMILY"/>
    <property type="match status" value="1"/>
</dbReference>
<dbReference type="PRINTS" id="PR00598">
    <property type="entry name" value="HTHMARR"/>
</dbReference>
<evidence type="ECO:0000313" key="3">
    <source>
        <dbReference type="Proteomes" id="UP000275048"/>
    </source>
</evidence>
<feature type="domain" description="HTH marR-type" evidence="1">
    <location>
        <begin position="1"/>
        <end position="141"/>
    </location>
</feature>
<name>A0A3M8AKW6_9MICO</name>
<protein>
    <submittedName>
        <fullName evidence="2">MarR family transcriptional regulator</fullName>
    </submittedName>
</protein>
<dbReference type="GO" id="GO:0003700">
    <property type="term" value="F:DNA-binding transcription factor activity"/>
    <property type="evidence" value="ECO:0007669"/>
    <property type="project" value="InterPro"/>
</dbReference>
<dbReference type="Pfam" id="PF12802">
    <property type="entry name" value="MarR_2"/>
    <property type="match status" value="1"/>
</dbReference>
<organism evidence="2 3">
    <name type="scientific">Agromyces tardus</name>
    <dbReference type="NCBI Taxonomy" id="2583849"/>
    <lineage>
        <taxon>Bacteria</taxon>
        <taxon>Bacillati</taxon>
        <taxon>Actinomycetota</taxon>
        <taxon>Actinomycetes</taxon>
        <taxon>Micrococcales</taxon>
        <taxon>Microbacteriaceae</taxon>
        <taxon>Agromyces</taxon>
    </lineage>
</organism>
<keyword evidence="3" id="KW-1185">Reference proteome</keyword>
<accession>A0A3M8AKW6</accession>
<dbReference type="OrthoDB" id="122135at2"/>
<dbReference type="AlphaFoldDB" id="A0A3M8AKW6"/>
<dbReference type="InterPro" id="IPR000835">
    <property type="entry name" value="HTH_MarR-typ"/>
</dbReference>
<proteinExistence type="predicted"/>
<evidence type="ECO:0000259" key="1">
    <source>
        <dbReference type="PROSITE" id="PS50995"/>
    </source>
</evidence>
<dbReference type="InterPro" id="IPR036388">
    <property type="entry name" value="WH-like_DNA-bd_sf"/>
</dbReference>
<dbReference type="PANTHER" id="PTHR33164:SF99">
    <property type="entry name" value="MARR FAMILY REGULATORY PROTEIN"/>
    <property type="match status" value="1"/>
</dbReference>
<reference evidence="2 3" key="1">
    <citation type="submission" date="2018-10" db="EMBL/GenBank/DDBJ databases">
        <title>Isolation, diversity and antibacterial activity of antinobacteria from the wheat rhizosphere soil.</title>
        <authorList>
            <person name="Sun T."/>
        </authorList>
    </citation>
    <scope>NUCLEOTIDE SEQUENCE [LARGE SCALE GENOMIC DNA]</scope>
    <source>
        <strain evidence="2 3">SJ-23</strain>
    </source>
</reference>
<dbReference type="EMBL" id="RHHB01000002">
    <property type="protein sequence ID" value="RNB51850.1"/>
    <property type="molecule type" value="Genomic_DNA"/>
</dbReference>
<dbReference type="SMART" id="SM00347">
    <property type="entry name" value="HTH_MARR"/>
    <property type="match status" value="1"/>
</dbReference>
<dbReference type="PROSITE" id="PS50995">
    <property type="entry name" value="HTH_MARR_2"/>
    <property type="match status" value="1"/>
</dbReference>
<dbReference type="InterPro" id="IPR036390">
    <property type="entry name" value="WH_DNA-bd_sf"/>
</dbReference>
<dbReference type="GO" id="GO:0006950">
    <property type="term" value="P:response to stress"/>
    <property type="evidence" value="ECO:0007669"/>
    <property type="project" value="TreeGrafter"/>
</dbReference>
<dbReference type="InterPro" id="IPR039422">
    <property type="entry name" value="MarR/SlyA-like"/>
</dbReference>
<evidence type="ECO:0000313" key="2">
    <source>
        <dbReference type="EMBL" id="RNB51850.1"/>
    </source>
</evidence>